<comment type="similarity">
    <text evidence="1">Belongs to the amidase family.</text>
</comment>
<dbReference type="InterPro" id="IPR000120">
    <property type="entry name" value="Amidase"/>
</dbReference>
<evidence type="ECO:0000313" key="3">
    <source>
        <dbReference type="EMBL" id="PLT29812.1"/>
    </source>
</evidence>
<gene>
    <name evidence="3" type="ORF">CUU66_10940</name>
</gene>
<evidence type="ECO:0000313" key="4">
    <source>
        <dbReference type="Proteomes" id="UP000234748"/>
    </source>
</evidence>
<evidence type="ECO:0000259" key="2">
    <source>
        <dbReference type="Pfam" id="PF01425"/>
    </source>
</evidence>
<accession>A0A2N5M658</accession>
<proteinExistence type="inferred from homology"/>
<evidence type="ECO:0000256" key="1">
    <source>
        <dbReference type="ARBA" id="ARBA00009199"/>
    </source>
</evidence>
<comment type="caution">
    <text evidence="3">The sequence shown here is derived from an EMBL/GenBank/DDBJ whole genome shotgun (WGS) entry which is preliminary data.</text>
</comment>
<name>A0A2N5M658_9BACI</name>
<dbReference type="AlphaFoldDB" id="A0A2N5M658"/>
<organism evidence="3 4">
    <name type="scientific">Peribacillus deserti</name>
    <dbReference type="NCBI Taxonomy" id="673318"/>
    <lineage>
        <taxon>Bacteria</taxon>
        <taxon>Bacillati</taxon>
        <taxon>Bacillota</taxon>
        <taxon>Bacilli</taxon>
        <taxon>Bacillales</taxon>
        <taxon>Bacillaceae</taxon>
        <taxon>Peribacillus</taxon>
    </lineage>
</organism>
<dbReference type="PANTHER" id="PTHR11895">
    <property type="entry name" value="TRANSAMIDASE"/>
    <property type="match status" value="1"/>
</dbReference>
<dbReference type="GO" id="GO:0003824">
    <property type="term" value="F:catalytic activity"/>
    <property type="evidence" value="ECO:0007669"/>
    <property type="project" value="InterPro"/>
</dbReference>
<dbReference type="Proteomes" id="UP000234748">
    <property type="component" value="Unassembled WGS sequence"/>
</dbReference>
<keyword evidence="4" id="KW-1185">Reference proteome</keyword>
<dbReference type="InterPro" id="IPR036928">
    <property type="entry name" value="AS_sf"/>
</dbReference>
<dbReference type="InterPro" id="IPR020556">
    <property type="entry name" value="Amidase_CS"/>
</dbReference>
<dbReference type="PANTHER" id="PTHR11895:SF7">
    <property type="entry name" value="GLUTAMYL-TRNA(GLN) AMIDOTRANSFERASE SUBUNIT A, MITOCHONDRIAL"/>
    <property type="match status" value="1"/>
</dbReference>
<sequence length="500" mass="54939">MSLSNDLSYMSVAELSSKILRKQLSPVDVIEAVITRIKERNESLNAFVHVDFEGAKEMAKKAEAEIMSGAEVGIMHGIPSAIKDLFDFKPGWPSTFGGIRALKHNITDFYCPYAERMEKSGAILVGKTNSPVMGFRGTCDNYLFGPSRNPFNLRKNTGGSSGGSAAAVADGLLPIAEGTDGGGSIRIPAAWCGLYGYKASFGRVPSVARPNAFGGINPFLFEGTLTRNVEDAAIGLTALAGYDPRDPFSLDENVNYLSALRKSVKGMRIAFSPDFDVFPVDNQIAETVRNAVKVFEQAGAHVEEVKFGINRDQRELSDLWCRLITPINIDSLEGLKAQGIDILKDHSEDLPPEYRDWIEKGYKMNVLDLNRDQHLRTEIYDAIQNILNKYDLIITPTVASLPVDNTNDGNTKGPTQINGVEVDPLIGWCLTYFTNFTGHPSASIPAGLSKENLPIGMQIIGRRYADTDVLAASSVFERMKPWNHIYDICKNRDFAKVLSN</sequence>
<feature type="domain" description="Amidase" evidence="2">
    <location>
        <begin position="28"/>
        <end position="470"/>
    </location>
</feature>
<dbReference type="InterPro" id="IPR023631">
    <property type="entry name" value="Amidase_dom"/>
</dbReference>
<reference evidence="3 4" key="1">
    <citation type="submission" date="2017-11" db="EMBL/GenBank/DDBJ databases">
        <title>Comparitive Functional Genomics of Dry Heat Resistant strains isolated from the Viking Spacecraft.</title>
        <authorList>
            <person name="Seuylemezian A."/>
            <person name="Cooper K."/>
            <person name="Vaishampayan P."/>
        </authorList>
    </citation>
    <scope>NUCLEOTIDE SEQUENCE [LARGE SCALE GENOMIC DNA]</scope>
    <source>
        <strain evidence="3 4">V1-29</strain>
    </source>
</reference>
<dbReference type="OrthoDB" id="9811471at2"/>
<protein>
    <submittedName>
        <fullName evidence="3">Amidase</fullName>
    </submittedName>
</protein>
<dbReference type="RefSeq" id="WP_101642032.1">
    <property type="nucleotide sequence ID" value="NZ_PGUY01000033.1"/>
</dbReference>
<dbReference type="SUPFAM" id="SSF75304">
    <property type="entry name" value="Amidase signature (AS) enzymes"/>
    <property type="match status" value="1"/>
</dbReference>
<dbReference type="EMBL" id="PGUY01000033">
    <property type="protein sequence ID" value="PLT29812.1"/>
    <property type="molecule type" value="Genomic_DNA"/>
</dbReference>
<dbReference type="Gene3D" id="3.90.1300.10">
    <property type="entry name" value="Amidase signature (AS) domain"/>
    <property type="match status" value="1"/>
</dbReference>
<dbReference type="PROSITE" id="PS00571">
    <property type="entry name" value="AMIDASES"/>
    <property type="match status" value="1"/>
</dbReference>
<dbReference type="Pfam" id="PF01425">
    <property type="entry name" value="Amidase"/>
    <property type="match status" value="1"/>
</dbReference>